<organism evidence="1">
    <name type="scientific">Yersinia enterocolitica</name>
    <dbReference type="NCBI Taxonomy" id="630"/>
    <lineage>
        <taxon>Bacteria</taxon>
        <taxon>Pseudomonadati</taxon>
        <taxon>Pseudomonadota</taxon>
        <taxon>Gammaproteobacteria</taxon>
        <taxon>Enterobacterales</taxon>
        <taxon>Yersiniaceae</taxon>
        <taxon>Yersinia</taxon>
    </lineage>
</organism>
<protein>
    <submittedName>
        <fullName evidence="1">Uncharacterized protein</fullName>
    </submittedName>
</protein>
<name>R4THA0_YEREN</name>
<reference evidence="1" key="1">
    <citation type="submission" date="2013-03" db="EMBL/GenBank/DDBJ databases">
        <title>Complete sequence of YSA-PI pathogenic island of epidemic Yersinia enterocolitica 1B/O8 strain DMO110.</title>
        <authorList>
            <person name="Wolkowicz T."/>
            <person name="Zacharczuk K."/>
            <person name="Gierczynski R."/>
        </authorList>
    </citation>
    <scope>NUCLEOTIDE SEQUENCE</scope>
    <source>
        <strain evidence="1">DMO110</strain>
    </source>
</reference>
<evidence type="ECO:0000313" key="1">
    <source>
        <dbReference type="EMBL" id="AGM14910.1"/>
    </source>
</evidence>
<proteinExistence type="predicted"/>
<dbReference type="EMBL" id="KC784374">
    <property type="protein sequence ID" value="AGM14910.1"/>
    <property type="molecule type" value="Genomic_DNA"/>
</dbReference>
<accession>R4THA0</accession>
<sequence>MIKHQVMKASRYEKTLTAQAKKQASEHCQQAQQEAEEIQRIAYQQGYQDGLQ</sequence>
<dbReference type="AlphaFoldDB" id="R4THA0"/>